<dbReference type="InterPro" id="IPR029044">
    <property type="entry name" value="Nucleotide-diphossugar_trans"/>
</dbReference>
<dbReference type="Proteomes" id="UP000252107">
    <property type="component" value="Unassembled WGS sequence"/>
</dbReference>
<evidence type="ECO:0000313" key="3">
    <source>
        <dbReference type="Proteomes" id="UP000252107"/>
    </source>
</evidence>
<evidence type="ECO:0000313" key="2">
    <source>
        <dbReference type="EMBL" id="RCJ22329.1"/>
    </source>
</evidence>
<organism evidence="2 3">
    <name type="scientific">Nostoc minutum NIES-26</name>
    <dbReference type="NCBI Taxonomy" id="1844469"/>
    <lineage>
        <taxon>Bacteria</taxon>
        <taxon>Bacillati</taxon>
        <taxon>Cyanobacteriota</taxon>
        <taxon>Cyanophyceae</taxon>
        <taxon>Nostocales</taxon>
        <taxon>Nostocaceae</taxon>
        <taxon>Nostoc</taxon>
    </lineage>
</organism>
<dbReference type="PANTHER" id="PTHR22916">
    <property type="entry name" value="GLYCOSYLTRANSFERASE"/>
    <property type="match status" value="1"/>
</dbReference>
<dbReference type="GO" id="GO:0016758">
    <property type="term" value="F:hexosyltransferase activity"/>
    <property type="evidence" value="ECO:0007669"/>
    <property type="project" value="UniProtKB-ARBA"/>
</dbReference>
<evidence type="ECO:0000259" key="1">
    <source>
        <dbReference type="Pfam" id="PF00535"/>
    </source>
</evidence>
<gene>
    <name evidence="2" type="ORF">A6770_29970</name>
</gene>
<protein>
    <submittedName>
        <fullName evidence="2">Glycosyl transferase family 2</fullName>
    </submittedName>
</protein>
<accession>A0A367QDX1</accession>
<dbReference type="InterPro" id="IPR001173">
    <property type="entry name" value="Glyco_trans_2-like"/>
</dbReference>
<name>A0A367QDX1_9NOSO</name>
<dbReference type="SUPFAM" id="SSF53448">
    <property type="entry name" value="Nucleotide-diphospho-sugar transferases"/>
    <property type="match status" value="1"/>
</dbReference>
<comment type="caution">
    <text evidence="2">The sequence shown here is derived from an EMBL/GenBank/DDBJ whole genome shotgun (WGS) entry which is preliminary data.</text>
</comment>
<feature type="domain" description="Glycosyltransferase 2-like" evidence="1">
    <location>
        <begin position="8"/>
        <end position="144"/>
    </location>
</feature>
<dbReference type="Gene3D" id="3.90.550.10">
    <property type="entry name" value="Spore Coat Polysaccharide Biosynthesis Protein SpsA, Chain A"/>
    <property type="match status" value="1"/>
</dbReference>
<reference evidence="2" key="1">
    <citation type="submission" date="2016-04" db="EMBL/GenBank/DDBJ databases">
        <authorList>
            <person name="Tabuchi Yagui T.R."/>
        </authorList>
    </citation>
    <scope>NUCLEOTIDE SEQUENCE [LARGE SCALE GENOMIC DNA]</scope>
    <source>
        <strain evidence="2">NIES-26</strain>
    </source>
</reference>
<proteinExistence type="predicted"/>
<dbReference type="Pfam" id="PF00535">
    <property type="entry name" value="Glycos_transf_2"/>
    <property type="match status" value="1"/>
</dbReference>
<keyword evidence="2" id="KW-0808">Transferase</keyword>
<dbReference type="CDD" id="cd00761">
    <property type="entry name" value="Glyco_tranf_GTA_type"/>
    <property type="match status" value="1"/>
</dbReference>
<dbReference type="AlphaFoldDB" id="A0A367QDX1"/>
<sequence>MINKPLISCIIIFFNVGEKFFVEAIESVFTQTYENWELLLVDDGSTDVSTNIALSYTQKYPEKVRYLEHKGHQNRGMSATRNLGIRHAKGEYITFLDADDIWIPNTLEEQAAILNSYPDAAMIYGPAQWWYSWTGNPKDMQRDFFDTPIVSMEDSRVQINTLIQPPTLFLLLLQIKIGISGMLVRRQTIEKVGGFEETFRGLYEDQVFCTKVCLQFPVFVASQSWYKYRQHLSSCCHAAAEKKGKEYAARLTFLNWVGQYLVEQGIKDSKVWWVFRKERLLVVHPILYSLSQKNRYLKWKIKQLGKLQKLFTTRVINLVYSYTVLSLNRK</sequence>
<dbReference type="PANTHER" id="PTHR22916:SF3">
    <property type="entry name" value="UDP-GLCNAC:BETAGAL BETA-1,3-N-ACETYLGLUCOSAMINYLTRANSFERASE-LIKE PROTEIN 1"/>
    <property type="match status" value="1"/>
</dbReference>
<keyword evidence="3" id="KW-1185">Reference proteome</keyword>
<dbReference type="EMBL" id="LXQD01000326">
    <property type="protein sequence ID" value="RCJ22329.1"/>
    <property type="molecule type" value="Genomic_DNA"/>
</dbReference>